<dbReference type="EMBL" id="NBTY01000049">
    <property type="protein sequence ID" value="OTP77991.1"/>
    <property type="molecule type" value="Genomic_DNA"/>
</dbReference>
<protein>
    <submittedName>
        <fullName evidence="1">Uncharacterized protein</fullName>
    </submittedName>
</protein>
<proteinExistence type="predicted"/>
<evidence type="ECO:0000313" key="2">
    <source>
        <dbReference type="Proteomes" id="UP000194546"/>
    </source>
</evidence>
<name>A0A242N2U1_CABSO</name>
<accession>A0A242N2U1</accession>
<reference evidence="1 2" key="1">
    <citation type="submission" date="2017-03" db="EMBL/GenBank/DDBJ databases">
        <title>Genome analysis of strain PAMC 26510.</title>
        <authorList>
            <person name="Oh H.-M."/>
            <person name="Yang J.-A."/>
        </authorList>
    </citation>
    <scope>NUCLEOTIDE SEQUENCE [LARGE SCALE GENOMIC DNA]</scope>
    <source>
        <strain evidence="1 2">PAMC 26510</strain>
    </source>
</reference>
<organism evidence="1 2">
    <name type="scientific">Caballeronia sordidicola</name>
    <name type="common">Burkholderia sordidicola</name>
    <dbReference type="NCBI Taxonomy" id="196367"/>
    <lineage>
        <taxon>Bacteria</taxon>
        <taxon>Pseudomonadati</taxon>
        <taxon>Pseudomonadota</taxon>
        <taxon>Betaproteobacteria</taxon>
        <taxon>Burkholderiales</taxon>
        <taxon>Burkholderiaceae</taxon>
        <taxon>Caballeronia</taxon>
    </lineage>
</organism>
<evidence type="ECO:0000313" key="1">
    <source>
        <dbReference type="EMBL" id="OTP77991.1"/>
    </source>
</evidence>
<gene>
    <name evidence="1" type="ORF">PAMC26510_07730</name>
</gene>
<sequence length="52" mass="5808">MLAAPPMRTAHALPCDLTHAEAIAAYDASLRIEWLFRLTRTPDHTPQYQSTG</sequence>
<comment type="caution">
    <text evidence="1">The sequence shown here is derived from an EMBL/GenBank/DDBJ whole genome shotgun (WGS) entry which is preliminary data.</text>
</comment>
<dbReference type="AlphaFoldDB" id="A0A242N2U1"/>
<dbReference type="Proteomes" id="UP000194546">
    <property type="component" value="Unassembled WGS sequence"/>
</dbReference>